<organism evidence="2 3">
    <name type="scientific">Brevibacterium salitolerans</name>
    <dbReference type="NCBI Taxonomy" id="1403566"/>
    <lineage>
        <taxon>Bacteria</taxon>
        <taxon>Bacillati</taxon>
        <taxon>Actinomycetota</taxon>
        <taxon>Actinomycetes</taxon>
        <taxon>Micrococcales</taxon>
        <taxon>Brevibacteriaceae</taxon>
        <taxon>Brevibacterium</taxon>
    </lineage>
</organism>
<accession>A0ABP5I5V9</accession>
<evidence type="ECO:0000313" key="3">
    <source>
        <dbReference type="Proteomes" id="UP001500984"/>
    </source>
</evidence>
<feature type="region of interest" description="Disordered" evidence="1">
    <location>
        <begin position="252"/>
        <end position="271"/>
    </location>
</feature>
<feature type="region of interest" description="Disordered" evidence="1">
    <location>
        <begin position="30"/>
        <end position="51"/>
    </location>
</feature>
<dbReference type="EMBL" id="BAAAPZ010000004">
    <property type="protein sequence ID" value="GAA2094537.1"/>
    <property type="molecule type" value="Genomic_DNA"/>
</dbReference>
<proteinExistence type="predicted"/>
<sequence length="421" mass="44507">MSKTLKDIVKEHVADPAVAGLALETVHRPLGGSSAAVSPPTYSRPEEDRSKAPYHAVSDGAFIPARDESGWYSAIRRNADGSPVLGPRVVLDSVGAQSGASETCLWHSQDRLGISLPALIVGGDSAPEDGAGLDAQVAAALGVEVSTWEAAHRHNDAWVKFAETMDGTPVWQDESSGSVKELITTTSARTGEQLYRYFPNAAVYGFWLSSGSAARHKMPRAYSSEIVGYGARAVKTGATKLDPVGGASEKSNVGFRNNELTTGPKGKKPSAAGFGQVPRTVYVTQYACELILQQASISLSVLRSIGFADPAVKQSALTTLTLLALTGHALAGEDGFLRTGCALVPVEQRFGWVSRGSATPEALEIESTDAVIEALRESVEETAGLGLALAEPIRLRYSAAERQLITERVEIERAKAFDGGE</sequence>
<evidence type="ECO:0000256" key="1">
    <source>
        <dbReference type="SAM" id="MobiDB-lite"/>
    </source>
</evidence>
<evidence type="ECO:0000313" key="2">
    <source>
        <dbReference type="EMBL" id="GAA2094537.1"/>
    </source>
</evidence>
<dbReference type="Proteomes" id="UP001500984">
    <property type="component" value="Unassembled WGS sequence"/>
</dbReference>
<dbReference type="InterPro" id="IPR013403">
    <property type="entry name" value="CRISPR-assoc_prot_Csb1/Cas7u"/>
</dbReference>
<gene>
    <name evidence="2" type="ORF">GCM10009823_13600</name>
</gene>
<keyword evidence="3" id="KW-1185">Reference proteome</keyword>
<dbReference type="RefSeq" id="WP_344336496.1">
    <property type="nucleotide sequence ID" value="NZ_BAAAPZ010000004.1"/>
</dbReference>
<feature type="compositionally biased region" description="Polar residues" evidence="1">
    <location>
        <begin position="252"/>
        <end position="261"/>
    </location>
</feature>
<dbReference type="Pfam" id="PF09617">
    <property type="entry name" value="Cas_GSU0053"/>
    <property type="match status" value="1"/>
</dbReference>
<protein>
    <recommendedName>
        <fullName evidence="4">Type I-U CRISPR-associated protein Cas7</fullName>
    </recommendedName>
</protein>
<evidence type="ECO:0008006" key="4">
    <source>
        <dbReference type="Google" id="ProtNLM"/>
    </source>
</evidence>
<comment type="caution">
    <text evidence="2">The sequence shown here is derived from an EMBL/GenBank/DDBJ whole genome shotgun (WGS) entry which is preliminary data.</text>
</comment>
<reference evidence="3" key="1">
    <citation type="journal article" date="2019" name="Int. J. Syst. Evol. Microbiol.">
        <title>The Global Catalogue of Microorganisms (GCM) 10K type strain sequencing project: providing services to taxonomists for standard genome sequencing and annotation.</title>
        <authorList>
            <consortium name="The Broad Institute Genomics Platform"/>
            <consortium name="The Broad Institute Genome Sequencing Center for Infectious Disease"/>
            <person name="Wu L."/>
            <person name="Ma J."/>
        </authorList>
    </citation>
    <scope>NUCLEOTIDE SEQUENCE [LARGE SCALE GENOMIC DNA]</scope>
    <source>
        <strain evidence="3">JCM 15900</strain>
    </source>
</reference>
<name>A0ABP5I5V9_9MICO</name>